<organism evidence="2 3">
    <name type="scientific">Caulobacter ginsengisoli</name>
    <dbReference type="NCBI Taxonomy" id="400775"/>
    <lineage>
        <taxon>Bacteria</taxon>
        <taxon>Pseudomonadati</taxon>
        <taxon>Pseudomonadota</taxon>
        <taxon>Alphaproteobacteria</taxon>
        <taxon>Caulobacterales</taxon>
        <taxon>Caulobacteraceae</taxon>
        <taxon>Caulobacter</taxon>
    </lineage>
</organism>
<keyword evidence="1" id="KW-0472">Membrane</keyword>
<feature type="transmembrane region" description="Helical" evidence="1">
    <location>
        <begin position="144"/>
        <end position="163"/>
    </location>
</feature>
<feature type="transmembrane region" description="Helical" evidence="1">
    <location>
        <begin position="81"/>
        <end position="98"/>
    </location>
</feature>
<dbReference type="Proteomes" id="UP001228905">
    <property type="component" value="Unassembled WGS sequence"/>
</dbReference>
<feature type="transmembrane region" description="Helical" evidence="1">
    <location>
        <begin position="20"/>
        <end position="44"/>
    </location>
</feature>
<name>A0ABU0IMH3_9CAUL</name>
<evidence type="ECO:0000313" key="3">
    <source>
        <dbReference type="Proteomes" id="UP001228905"/>
    </source>
</evidence>
<gene>
    <name evidence="2" type="ORF">QO010_000091</name>
</gene>
<comment type="caution">
    <text evidence="2">The sequence shown here is derived from an EMBL/GenBank/DDBJ whole genome shotgun (WGS) entry which is preliminary data.</text>
</comment>
<sequence>MSDAVTVVAGIPIPSTSPVFLAGVGLHVAAGLVCVVTGAVAMLSRKAVGRHPTFGGVYYWSLAVVAASAAALAAVRWREDYQLFILACLAFAAAWLGRRARRLAWPGWPRWHIAGMGWSYILLLTAFYVDNGRNLPVWRDLPVIAYWTLPAALGLPLMLYALWRHPVVRRPPR</sequence>
<proteinExistence type="predicted"/>
<accession>A0ABU0IMH3</accession>
<dbReference type="EMBL" id="JAUSVS010000001">
    <property type="protein sequence ID" value="MDQ0462343.1"/>
    <property type="molecule type" value="Genomic_DNA"/>
</dbReference>
<feature type="transmembrane region" description="Helical" evidence="1">
    <location>
        <begin position="110"/>
        <end position="129"/>
    </location>
</feature>
<keyword evidence="1" id="KW-1133">Transmembrane helix</keyword>
<dbReference type="RefSeq" id="WP_307344575.1">
    <property type="nucleotide sequence ID" value="NZ_JAUSVS010000001.1"/>
</dbReference>
<reference evidence="2 3" key="1">
    <citation type="submission" date="2023-07" db="EMBL/GenBank/DDBJ databases">
        <title>Genomic Encyclopedia of Type Strains, Phase IV (KMG-IV): sequencing the most valuable type-strain genomes for metagenomic binning, comparative biology and taxonomic classification.</title>
        <authorList>
            <person name="Goeker M."/>
        </authorList>
    </citation>
    <scope>NUCLEOTIDE SEQUENCE [LARGE SCALE GENOMIC DNA]</scope>
    <source>
        <strain evidence="2 3">DSM 18695</strain>
    </source>
</reference>
<evidence type="ECO:0000256" key="1">
    <source>
        <dbReference type="SAM" id="Phobius"/>
    </source>
</evidence>
<feature type="transmembrane region" description="Helical" evidence="1">
    <location>
        <begin position="56"/>
        <end position="75"/>
    </location>
</feature>
<keyword evidence="1" id="KW-0812">Transmembrane</keyword>
<evidence type="ECO:0000313" key="2">
    <source>
        <dbReference type="EMBL" id="MDQ0462343.1"/>
    </source>
</evidence>
<protein>
    <submittedName>
        <fullName evidence="2">Membrane protein</fullName>
    </submittedName>
</protein>
<keyword evidence="3" id="KW-1185">Reference proteome</keyword>